<gene>
    <name evidence="2" type="ORF">OH76DRAFT_1482405</name>
</gene>
<dbReference type="AlphaFoldDB" id="A0A371DCI2"/>
<evidence type="ECO:0000256" key="1">
    <source>
        <dbReference type="SAM" id="MobiDB-lite"/>
    </source>
</evidence>
<feature type="region of interest" description="Disordered" evidence="1">
    <location>
        <begin position="436"/>
        <end position="649"/>
    </location>
</feature>
<proteinExistence type="predicted"/>
<reference evidence="2 3" key="1">
    <citation type="journal article" date="2018" name="Biotechnol. Biofuels">
        <title>Integrative visual omics of the white-rot fungus Polyporus brumalis exposes the biotechnological potential of its oxidative enzymes for delignifying raw plant biomass.</title>
        <authorList>
            <person name="Miyauchi S."/>
            <person name="Rancon A."/>
            <person name="Drula E."/>
            <person name="Hage H."/>
            <person name="Chaduli D."/>
            <person name="Favel A."/>
            <person name="Grisel S."/>
            <person name="Henrissat B."/>
            <person name="Herpoel-Gimbert I."/>
            <person name="Ruiz-Duenas F.J."/>
            <person name="Chevret D."/>
            <person name="Hainaut M."/>
            <person name="Lin J."/>
            <person name="Wang M."/>
            <person name="Pangilinan J."/>
            <person name="Lipzen A."/>
            <person name="Lesage-Meessen L."/>
            <person name="Navarro D."/>
            <person name="Riley R."/>
            <person name="Grigoriev I.V."/>
            <person name="Zhou S."/>
            <person name="Raouche S."/>
            <person name="Rosso M.N."/>
        </authorList>
    </citation>
    <scope>NUCLEOTIDE SEQUENCE [LARGE SCALE GENOMIC DNA]</scope>
    <source>
        <strain evidence="2 3">BRFM 1820</strain>
    </source>
</reference>
<evidence type="ECO:0000313" key="3">
    <source>
        <dbReference type="Proteomes" id="UP000256964"/>
    </source>
</evidence>
<dbReference type="EMBL" id="KZ857400">
    <property type="protein sequence ID" value="RDX50254.1"/>
    <property type="molecule type" value="Genomic_DNA"/>
</dbReference>
<feature type="region of interest" description="Disordered" evidence="1">
    <location>
        <begin position="69"/>
        <end position="91"/>
    </location>
</feature>
<name>A0A371DCI2_9APHY</name>
<feature type="region of interest" description="Disordered" evidence="1">
    <location>
        <begin position="709"/>
        <end position="738"/>
    </location>
</feature>
<feature type="compositionally biased region" description="Basic and acidic residues" evidence="1">
    <location>
        <begin position="491"/>
        <end position="505"/>
    </location>
</feature>
<protein>
    <submittedName>
        <fullName evidence="2">Uncharacterized protein</fullName>
    </submittedName>
</protein>
<evidence type="ECO:0000313" key="2">
    <source>
        <dbReference type="EMBL" id="RDX50254.1"/>
    </source>
</evidence>
<feature type="compositionally biased region" description="Pro residues" evidence="1">
    <location>
        <begin position="74"/>
        <end position="86"/>
    </location>
</feature>
<feature type="compositionally biased region" description="Basic and acidic residues" evidence="1">
    <location>
        <begin position="624"/>
        <end position="640"/>
    </location>
</feature>
<accession>A0A371DCI2</accession>
<dbReference type="OrthoDB" id="2803824at2759"/>
<feature type="region of interest" description="Disordered" evidence="1">
    <location>
        <begin position="368"/>
        <end position="403"/>
    </location>
</feature>
<keyword evidence="3" id="KW-1185">Reference proteome</keyword>
<feature type="compositionally biased region" description="Polar residues" evidence="1">
    <location>
        <begin position="594"/>
        <end position="605"/>
    </location>
</feature>
<organism evidence="2 3">
    <name type="scientific">Lentinus brumalis</name>
    <dbReference type="NCBI Taxonomy" id="2498619"/>
    <lineage>
        <taxon>Eukaryota</taxon>
        <taxon>Fungi</taxon>
        <taxon>Dikarya</taxon>
        <taxon>Basidiomycota</taxon>
        <taxon>Agaricomycotina</taxon>
        <taxon>Agaricomycetes</taxon>
        <taxon>Polyporales</taxon>
        <taxon>Polyporaceae</taxon>
        <taxon>Lentinus</taxon>
    </lineage>
</organism>
<sequence length="1136" mass="122842">MSDYLPQQNAAANWQRSAFPKTPGGSTVWVKATPIAVGRQNDNADALDSAASPAPPLLPLTPLIIRDTFDLSTPSPPPATQRPPRSPLQVPGANVVEDGGVQLRADSGAVADALRDGVRGLQVSLICAVSPAVLDVVLETRASVSPFPPLSPVDAAGAVDLRLSPSPINVSWDTTAESISPSVRAAAARTRAGNVPVATGGLNATAAAVQTAPVHAAEPRFTTPAVTAILAGGAAAAPDPEDDGPVPDADAAAFGRLSTVQPPGRPDTAALVLSGEGDVVLVQATGEPLYDGLAGAKTRTQWNVVGEDLEDDYFRFFTTPPAFTEEVQRTRNNGDAAGDAYVGRQNAHDGELTSCLLPSDVPRTACKRTWAGSPDPEDELRALRRPRPAGTTPAMRSEALPSNALDEVRNPWVEEEAAVLERDGVGETISSFVPVASSTPSRISVARPDMSSRRRLSSRLDQSLTRPLTMPRPSVLTNNSRPLPSVQEDSGVLRRVQDPDARPTEPEPPMDVDVAPSRLNAEPRDAPRKGKGKARATSAEIDQLYEEPAETRAEQNVQDGWDPEQLAEARNASLAHAARSRAGNLAHDGHGRYNGQSEGAGSSRSGLEPNRAYTRMTHESLPAVREEPTSRSYGSDDYRTRGPGLDVNDSAANRGYGRADWSVPQHRHASRARSEYFPAPNTRAADFLASRTMLQQSAAPHRLHATGRDIAHSPVDDGRMPMQNRREPGERGDELPDGRLHDRYEMLDEGDLRREREDTWENGQIDEHGDFLPMALWGNAMQEDDVPSPTPDEGFPPVHHDDPEAHLRGMALEWLREVWNDPPSSDVLVHVYNYRYTEDDALNRRVAGALRWAFERITGEAGFDVVPPEPEEGASRRSRDLPTLWAIRGLTPGGTAAAVSRGVWSYQTISFFASSRAAMPQQWLFALEGFLEGNAQKIRAAVLRVLQEESMERWLIEMLSTHPAYEGRSTRRAMSDLLSSLRVDLIQLGNGNYVANVFMRSPTRNLRVLRTWLADLRSRRYRSFAIGTGRVRYIAHLARGSSAIEARAMLTQERVRGLLDGAEMDTVNGEESEAETLHEDVRTRTHLGAVGVIVAAVMAGMIGTSGEAEAFPRGEAVAAADVATVDAVAAATRRNH</sequence>
<dbReference type="Proteomes" id="UP000256964">
    <property type="component" value="Unassembled WGS sequence"/>
</dbReference>